<proteinExistence type="predicted"/>
<dbReference type="KEGG" id="sphi:TS85_16355"/>
<name>A0A7U4JA28_9SPHN</name>
<evidence type="ECO:0000256" key="1">
    <source>
        <dbReference type="SAM" id="Phobius"/>
    </source>
</evidence>
<keyword evidence="1" id="KW-0812">Transmembrane</keyword>
<dbReference type="EMBL" id="CP010836">
    <property type="protein sequence ID" value="AJP73031.1"/>
    <property type="molecule type" value="Genomic_DNA"/>
</dbReference>
<sequence length="90" mass="9670">MTDYRLPGGGRAWFVSTRTATSYRLNPCSPAGWWSLIGYCLFVSVAPTAILLAGGDSPSGTRWVAFGATIVLPSIAFIVTAFRMSVPARR</sequence>
<reference evidence="2 3" key="2">
    <citation type="submission" date="2015-02" db="EMBL/GenBank/DDBJ databases">
        <title>The complete genome of Sphingomonas hengshuiensis sp. WHSC-8 isolated from soil of Hengshui Lake.</title>
        <authorList>
            <person name="Wei S."/>
            <person name="Guo J."/>
            <person name="Su C."/>
            <person name="Wu R."/>
            <person name="Zhang Z."/>
            <person name="Liang K."/>
            <person name="Li H."/>
            <person name="Wang T."/>
            <person name="Liu H."/>
            <person name="Zhang C."/>
            <person name="Li Z."/>
            <person name="Wang Q."/>
            <person name="Meng J."/>
        </authorList>
    </citation>
    <scope>NUCLEOTIDE SEQUENCE [LARGE SCALE GENOMIC DNA]</scope>
    <source>
        <strain evidence="2 3">WHSC-8</strain>
    </source>
</reference>
<evidence type="ECO:0000313" key="3">
    <source>
        <dbReference type="Proteomes" id="UP000032300"/>
    </source>
</evidence>
<dbReference type="AlphaFoldDB" id="A0A7U4JA28"/>
<accession>A0A7U4JA28</accession>
<evidence type="ECO:0000313" key="2">
    <source>
        <dbReference type="EMBL" id="AJP73031.1"/>
    </source>
</evidence>
<gene>
    <name evidence="2" type="ORF">TS85_16355</name>
</gene>
<reference evidence="2 3" key="1">
    <citation type="journal article" date="2015" name="Int. J. Syst. Evol. Microbiol.">
        <title>Sphingomonas hengshuiensis sp. nov., isolated from lake wetland.</title>
        <authorList>
            <person name="Wei S."/>
            <person name="Wang T."/>
            <person name="Liu H."/>
            <person name="Zhang C."/>
            <person name="Guo J."/>
            <person name="Wang Q."/>
            <person name="Liang K."/>
            <person name="Zhang Z."/>
        </authorList>
    </citation>
    <scope>NUCLEOTIDE SEQUENCE [LARGE SCALE GENOMIC DNA]</scope>
    <source>
        <strain evidence="2 3">WHSC-8</strain>
    </source>
</reference>
<organism evidence="2 3">
    <name type="scientific">Sphingomonas hengshuiensis</name>
    <dbReference type="NCBI Taxonomy" id="1609977"/>
    <lineage>
        <taxon>Bacteria</taxon>
        <taxon>Pseudomonadati</taxon>
        <taxon>Pseudomonadota</taxon>
        <taxon>Alphaproteobacteria</taxon>
        <taxon>Sphingomonadales</taxon>
        <taxon>Sphingomonadaceae</taxon>
        <taxon>Sphingomonas</taxon>
    </lineage>
</organism>
<feature type="transmembrane region" description="Helical" evidence="1">
    <location>
        <begin position="63"/>
        <end position="82"/>
    </location>
</feature>
<dbReference type="OrthoDB" id="9807591at2"/>
<keyword evidence="1" id="KW-0472">Membrane</keyword>
<feature type="transmembrane region" description="Helical" evidence="1">
    <location>
        <begin position="31"/>
        <end position="51"/>
    </location>
</feature>
<keyword evidence="1" id="KW-1133">Transmembrane helix</keyword>
<protein>
    <submittedName>
        <fullName evidence="2">Uncharacterized protein</fullName>
    </submittedName>
</protein>
<keyword evidence="3" id="KW-1185">Reference proteome</keyword>
<dbReference type="Proteomes" id="UP000032300">
    <property type="component" value="Chromosome"/>
</dbReference>
<dbReference type="RefSeq" id="WP_044333692.1">
    <property type="nucleotide sequence ID" value="NZ_CP010836.1"/>
</dbReference>